<dbReference type="SUPFAM" id="SSF55186">
    <property type="entry name" value="ThrRS/AlaRS common domain"/>
    <property type="match status" value="1"/>
</dbReference>
<evidence type="ECO:0000313" key="4">
    <source>
        <dbReference type="EMBL" id="OCF60096.1"/>
    </source>
</evidence>
<dbReference type="GO" id="GO:0046872">
    <property type="term" value="F:metal ion binding"/>
    <property type="evidence" value="ECO:0007669"/>
    <property type="project" value="UniProtKB-KW"/>
</dbReference>
<feature type="compositionally biased region" description="Basic and acidic residues" evidence="3">
    <location>
        <begin position="72"/>
        <end position="84"/>
    </location>
</feature>
<keyword evidence="1" id="KW-0479">Metal-binding</keyword>
<name>A0A1B9IX43_9TREE</name>
<evidence type="ECO:0000256" key="1">
    <source>
        <dbReference type="ARBA" id="ARBA00022723"/>
    </source>
</evidence>
<dbReference type="Proteomes" id="UP000092583">
    <property type="component" value="Unassembled WGS sequence"/>
</dbReference>
<evidence type="ECO:0008006" key="6">
    <source>
        <dbReference type="Google" id="ProtNLM"/>
    </source>
</evidence>
<keyword evidence="2" id="KW-0862">Zinc</keyword>
<dbReference type="GO" id="GO:0002196">
    <property type="term" value="F:Ser-tRNA(Ala) deacylase activity"/>
    <property type="evidence" value="ECO:0007669"/>
    <property type="project" value="TreeGrafter"/>
</dbReference>
<evidence type="ECO:0000313" key="5">
    <source>
        <dbReference type="Proteomes" id="UP000092583"/>
    </source>
</evidence>
<gene>
    <name evidence="4" type="ORF">L486_02772</name>
</gene>
<reference evidence="5" key="2">
    <citation type="submission" date="2013-12" db="EMBL/GenBank/DDBJ databases">
        <title>Evolution of pathogenesis and genome organization in the Tremellales.</title>
        <authorList>
            <person name="Cuomo C."/>
            <person name="Litvintseva A."/>
            <person name="Heitman J."/>
            <person name="Chen Y."/>
            <person name="Sun S."/>
            <person name="Springer D."/>
            <person name="Dromer F."/>
            <person name="Young S."/>
            <person name="Zeng Q."/>
            <person name="Chapman S."/>
            <person name="Gujja S."/>
            <person name="Saif S."/>
            <person name="Birren B."/>
        </authorList>
    </citation>
    <scope>NUCLEOTIDE SEQUENCE [LARGE SCALE GENOMIC DNA]</scope>
    <source>
        <strain evidence="5">CBS 10435</strain>
    </source>
</reference>
<proteinExistence type="predicted"/>
<dbReference type="EMBL" id="KI669460">
    <property type="protein sequence ID" value="OCF60096.1"/>
    <property type="molecule type" value="Genomic_DNA"/>
</dbReference>
<dbReference type="InterPro" id="IPR051335">
    <property type="entry name" value="Alanyl-tRNA_Editing_Enzymes"/>
</dbReference>
<sequence length="516" mass="57157">MAYDLEPLPRTDTPSDYTRFKFDPANVGDKRIVGLLACQRDPLLRSLKTRIHAVREASIKTAPPPKGKGNKKKNDTPQETAKAEDRGKLYEVELLDTVIFPEGGGQPSDTGRLNILDPNGGIRQSFVIESCLRKKLDSVHLVRIPTGIEVDMKEDDEVEVVVDWDRRVDHMTLHTSQHLLSAILDTMNLPTLSWSMHPHPSLEAPYVELPRSLTQSEAEEVERKCNELISEGRKVWVDVSIQGQNGAAEVTAEVDDGAVEERLKVGKGIPEDYDGGVIRHINIDQTDRNACCGTQVPTLSLISLMHIIPPTQSSSSATKLYFVAGPRAVRYLQQSSRQLSNVAKVIGAGRADAVERIETLEKNRKDQFDAVKNLKNELSKIVIENALSEGRKEENQGVIWVRRDNPSTNDFEFLGSISTTFISTAQPQDQKDPLVILTSTPSSKDATGQQNLMIVHSTNNDLAKEANEQIKKGLGSRVKGGGARGKYMSKVDGKWTSSEDDLIQGIINNLRKDRSE</sequence>
<dbReference type="STRING" id="1331196.A0A1B9IX43"/>
<dbReference type="GO" id="GO:0000166">
    <property type="term" value="F:nucleotide binding"/>
    <property type="evidence" value="ECO:0007669"/>
    <property type="project" value="InterPro"/>
</dbReference>
<dbReference type="PANTHER" id="PTHR43462">
    <property type="entry name" value="ALANYL-TRNA EDITING PROTEIN"/>
    <property type="match status" value="1"/>
</dbReference>
<evidence type="ECO:0000256" key="2">
    <source>
        <dbReference type="ARBA" id="ARBA00022833"/>
    </source>
</evidence>
<protein>
    <recommendedName>
        <fullName evidence="6">Cytoplasmic protein</fullName>
    </recommendedName>
</protein>
<accession>A0A1B9IX43</accession>
<dbReference type="InterPro" id="IPR009000">
    <property type="entry name" value="Transl_B-barrel_sf"/>
</dbReference>
<keyword evidence="5" id="KW-1185">Reference proteome</keyword>
<feature type="region of interest" description="Disordered" evidence="3">
    <location>
        <begin position="55"/>
        <end position="84"/>
    </location>
</feature>
<dbReference type="Gene3D" id="3.30.980.10">
    <property type="entry name" value="Threonyl-trna Synthetase, Chain A, domain 2"/>
    <property type="match status" value="1"/>
</dbReference>
<dbReference type="OrthoDB" id="288942at2759"/>
<dbReference type="AlphaFoldDB" id="A0A1B9IX43"/>
<dbReference type="SUPFAM" id="SSF50447">
    <property type="entry name" value="Translation proteins"/>
    <property type="match status" value="1"/>
</dbReference>
<organism evidence="4 5">
    <name type="scientific">Kwoniella mangroviensis CBS 10435</name>
    <dbReference type="NCBI Taxonomy" id="1331196"/>
    <lineage>
        <taxon>Eukaryota</taxon>
        <taxon>Fungi</taxon>
        <taxon>Dikarya</taxon>
        <taxon>Basidiomycota</taxon>
        <taxon>Agaricomycotina</taxon>
        <taxon>Tremellomycetes</taxon>
        <taxon>Tremellales</taxon>
        <taxon>Cryptococcaceae</taxon>
        <taxon>Kwoniella</taxon>
    </lineage>
</organism>
<dbReference type="Gene3D" id="2.40.30.130">
    <property type="match status" value="1"/>
</dbReference>
<dbReference type="InterPro" id="IPR018163">
    <property type="entry name" value="Thr/Ala-tRNA-synth_IIc_edit"/>
</dbReference>
<dbReference type="PANTHER" id="PTHR43462:SF1">
    <property type="entry name" value="ALANYL-TRNA EDITING PROTEIN AARSD1"/>
    <property type="match status" value="1"/>
</dbReference>
<evidence type="ECO:0000256" key="3">
    <source>
        <dbReference type="SAM" id="MobiDB-lite"/>
    </source>
</evidence>
<reference evidence="4 5" key="1">
    <citation type="submission" date="2013-07" db="EMBL/GenBank/DDBJ databases">
        <title>The Genome Sequence of Kwoniella mangroviensis CBS10435.</title>
        <authorList>
            <consortium name="The Broad Institute Genome Sequencing Platform"/>
            <person name="Cuomo C."/>
            <person name="Litvintseva A."/>
            <person name="Chen Y."/>
            <person name="Heitman J."/>
            <person name="Sun S."/>
            <person name="Springer D."/>
            <person name="Dromer F."/>
            <person name="Young S.K."/>
            <person name="Zeng Q."/>
            <person name="Gargeya S."/>
            <person name="Fitzgerald M."/>
            <person name="Abouelleil A."/>
            <person name="Alvarado L."/>
            <person name="Berlin A.M."/>
            <person name="Chapman S.B."/>
            <person name="Dewar J."/>
            <person name="Goldberg J."/>
            <person name="Griggs A."/>
            <person name="Gujja S."/>
            <person name="Hansen M."/>
            <person name="Howarth C."/>
            <person name="Imamovic A."/>
            <person name="Larimer J."/>
            <person name="McCowan C."/>
            <person name="Murphy C."/>
            <person name="Pearson M."/>
            <person name="Priest M."/>
            <person name="Roberts A."/>
            <person name="Saif S."/>
            <person name="Shea T."/>
            <person name="Sykes S."/>
            <person name="Wortman J."/>
            <person name="Nusbaum C."/>
            <person name="Birren B."/>
        </authorList>
    </citation>
    <scope>NUCLEOTIDE SEQUENCE [LARGE SCALE GENOMIC DNA]</scope>
    <source>
        <strain evidence="4 5">CBS 10435</strain>
    </source>
</reference>